<dbReference type="AlphaFoldDB" id="A0A931CGW2"/>
<dbReference type="EMBL" id="JADQTO010000030">
    <property type="protein sequence ID" value="MBG0567767.1"/>
    <property type="molecule type" value="Genomic_DNA"/>
</dbReference>
<accession>A0A931CGW2</accession>
<comment type="caution">
    <text evidence="2">The sequence shown here is derived from an EMBL/GenBank/DDBJ whole genome shotgun (WGS) entry which is preliminary data.</text>
</comment>
<gene>
    <name evidence="2" type="ORF">I4J89_40615</name>
</gene>
<dbReference type="GO" id="GO:0002161">
    <property type="term" value="F:aminoacyl-tRNA deacylase activity"/>
    <property type="evidence" value="ECO:0007669"/>
    <property type="project" value="InterPro"/>
</dbReference>
<dbReference type="PANTHER" id="PTHR30411">
    <property type="entry name" value="CYTOPLASMIC PROTEIN"/>
    <property type="match status" value="1"/>
</dbReference>
<name>A0A931CGW2_9ACTN</name>
<dbReference type="Pfam" id="PF04073">
    <property type="entry name" value="tRNA_edit"/>
    <property type="match status" value="1"/>
</dbReference>
<evidence type="ECO:0000313" key="3">
    <source>
        <dbReference type="Proteomes" id="UP000598146"/>
    </source>
</evidence>
<keyword evidence="3" id="KW-1185">Reference proteome</keyword>
<protein>
    <submittedName>
        <fullName evidence="2">YbaK/prolyl-tRNA synthetase associated domain-containing protein</fullName>
    </submittedName>
</protein>
<dbReference type="InterPro" id="IPR007214">
    <property type="entry name" value="YbaK/aa-tRNA-synth-assoc-dom"/>
</dbReference>
<evidence type="ECO:0000259" key="1">
    <source>
        <dbReference type="Pfam" id="PF04073"/>
    </source>
</evidence>
<dbReference type="InterPro" id="IPR036754">
    <property type="entry name" value="YbaK/aa-tRNA-synt-asso_dom_sf"/>
</dbReference>
<sequence length="161" mass="17744">MESHVHARLFEMLDQSRVEYRLIHHSPGSTTEEASHFRGHPPADAAKSIVLRVRASKKESRFLLAVVPGDRRVDFRRIRTLFSAVDVSFAPLPVAEQLAGSPSGTFMPFTFHPDLDLVVDAGLMDRSEIFFNVGLADRSIAMKPAAYLSLSTPEIAEIAAG</sequence>
<dbReference type="Gene3D" id="3.90.960.10">
    <property type="entry name" value="YbaK/aminoacyl-tRNA synthetase-associated domain"/>
    <property type="match status" value="1"/>
</dbReference>
<organism evidence="2 3">
    <name type="scientific">Actinoplanes aureus</name>
    <dbReference type="NCBI Taxonomy" id="2792083"/>
    <lineage>
        <taxon>Bacteria</taxon>
        <taxon>Bacillati</taxon>
        <taxon>Actinomycetota</taxon>
        <taxon>Actinomycetes</taxon>
        <taxon>Micromonosporales</taxon>
        <taxon>Micromonosporaceae</taxon>
        <taxon>Actinoplanes</taxon>
    </lineage>
</organism>
<feature type="domain" description="YbaK/aminoacyl-tRNA synthetase-associated" evidence="1">
    <location>
        <begin position="25"/>
        <end position="148"/>
    </location>
</feature>
<dbReference type="Proteomes" id="UP000598146">
    <property type="component" value="Unassembled WGS sequence"/>
</dbReference>
<dbReference type="SUPFAM" id="SSF55826">
    <property type="entry name" value="YbaK/ProRS associated domain"/>
    <property type="match status" value="1"/>
</dbReference>
<dbReference type="PANTHER" id="PTHR30411:SF9">
    <property type="entry name" value="MULTIFUNCTIONAL SER_THR-TRNA DEACYLASE PROXP-Y"/>
    <property type="match status" value="1"/>
</dbReference>
<reference evidence="2" key="1">
    <citation type="submission" date="2020-11" db="EMBL/GenBank/DDBJ databases">
        <title>Isolation and identification of active actinomycetes.</title>
        <authorList>
            <person name="Sun X."/>
        </authorList>
    </citation>
    <scope>NUCLEOTIDE SEQUENCE</scope>
    <source>
        <strain evidence="2">NEAU-A11</strain>
    </source>
</reference>
<evidence type="ECO:0000313" key="2">
    <source>
        <dbReference type="EMBL" id="MBG0567767.1"/>
    </source>
</evidence>
<proteinExistence type="predicted"/>